<organism evidence="1 2">
    <name type="scientific">Cichorium intybus</name>
    <name type="common">Chicory</name>
    <dbReference type="NCBI Taxonomy" id="13427"/>
    <lineage>
        <taxon>Eukaryota</taxon>
        <taxon>Viridiplantae</taxon>
        <taxon>Streptophyta</taxon>
        <taxon>Embryophyta</taxon>
        <taxon>Tracheophyta</taxon>
        <taxon>Spermatophyta</taxon>
        <taxon>Magnoliopsida</taxon>
        <taxon>eudicotyledons</taxon>
        <taxon>Gunneridae</taxon>
        <taxon>Pentapetalae</taxon>
        <taxon>asterids</taxon>
        <taxon>campanulids</taxon>
        <taxon>Asterales</taxon>
        <taxon>Asteraceae</taxon>
        <taxon>Cichorioideae</taxon>
        <taxon>Cichorieae</taxon>
        <taxon>Cichoriinae</taxon>
        <taxon>Cichorium</taxon>
    </lineage>
</organism>
<dbReference type="Proteomes" id="UP001055811">
    <property type="component" value="Linkage Group LG08"/>
</dbReference>
<reference evidence="1 2" key="2">
    <citation type="journal article" date="2022" name="Mol. Ecol. Resour.">
        <title>The genomes of chicory, endive, great burdock and yacon provide insights into Asteraceae paleo-polyploidization history and plant inulin production.</title>
        <authorList>
            <person name="Fan W."/>
            <person name="Wang S."/>
            <person name="Wang H."/>
            <person name="Wang A."/>
            <person name="Jiang F."/>
            <person name="Liu H."/>
            <person name="Zhao H."/>
            <person name="Xu D."/>
            <person name="Zhang Y."/>
        </authorList>
    </citation>
    <scope>NUCLEOTIDE SEQUENCE [LARGE SCALE GENOMIC DNA]</scope>
    <source>
        <strain evidence="2">cv. Punajuju</strain>
        <tissue evidence="1">Leaves</tissue>
    </source>
</reference>
<reference evidence="2" key="1">
    <citation type="journal article" date="2022" name="Mol. Ecol. Resour.">
        <title>The genomes of chicory, endive, great burdock and yacon provide insights into Asteraceae palaeo-polyploidization history and plant inulin production.</title>
        <authorList>
            <person name="Fan W."/>
            <person name="Wang S."/>
            <person name="Wang H."/>
            <person name="Wang A."/>
            <person name="Jiang F."/>
            <person name="Liu H."/>
            <person name="Zhao H."/>
            <person name="Xu D."/>
            <person name="Zhang Y."/>
        </authorList>
    </citation>
    <scope>NUCLEOTIDE SEQUENCE [LARGE SCALE GENOMIC DNA]</scope>
    <source>
        <strain evidence="2">cv. Punajuju</strain>
    </source>
</reference>
<name>A0ACB8ZMF7_CICIN</name>
<protein>
    <submittedName>
        <fullName evidence="1">Uncharacterized protein</fullName>
    </submittedName>
</protein>
<accession>A0ACB8ZMF7</accession>
<proteinExistence type="predicted"/>
<evidence type="ECO:0000313" key="1">
    <source>
        <dbReference type="EMBL" id="KAI3698768.1"/>
    </source>
</evidence>
<dbReference type="EMBL" id="CM042016">
    <property type="protein sequence ID" value="KAI3698768.1"/>
    <property type="molecule type" value="Genomic_DNA"/>
</dbReference>
<evidence type="ECO:0000313" key="2">
    <source>
        <dbReference type="Proteomes" id="UP001055811"/>
    </source>
</evidence>
<keyword evidence="2" id="KW-1185">Reference proteome</keyword>
<gene>
    <name evidence="1" type="ORF">L2E82_42582</name>
</gene>
<sequence length="265" mass="30853">MARIFLKTHDHIFASRPLTTAGKYTSYNYQDILFSPSTDHWKQGRIIYLNEVFSTKRLDSSEYIRVQETHDFVSNLYASSGDPIMLKEHVLRMILCLISRTVLGRNYFSESKDEKGTLTFEETQEMLEEFSVLNAALNLGDWIPWIGFMDLQGYVKRMKVLCKRFDRFYKHVFDEHRDRMKDETEGFVARDVVDVLLKLAEDRNLEVKLNSDAVKGLTQDLIVGAADSTITTIKWAMSELIKQPHLIKKATEELDRVIGKERWGE</sequence>
<comment type="caution">
    <text evidence="1">The sequence shown here is derived from an EMBL/GenBank/DDBJ whole genome shotgun (WGS) entry which is preliminary data.</text>
</comment>